<accession>A0ABV2RGQ6</accession>
<comment type="caution">
    <text evidence="1">The sequence shown here is derived from an EMBL/GenBank/DDBJ whole genome shotgun (WGS) entry which is preliminary data.</text>
</comment>
<dbReference type="Proteomes" id="UP001549291">
    <property type="component" value="Unassembled WGS sequence"/>
</dbReference>
<organism evidence="1 2">
    <name type="scientific">Bradyrhizobium japonicum</name>
    <dbReference type="NCBI Taxonomy" id="375"/>
    <lineage>
        <taxon>Bacteria</taxon>
        <taxon>Pseudomonadati</taxon>
        <taxon>Pseudomonadota</taxon>
        <taxon>Alphaproteobacteria</taxon>
        <taxon>Hyphomicrobiales</taxon>
        <taxon>Nitrobacteraceae</taxon>
        <taxon>Bradyrhizobium</taxon>
    </lineage>
</organism>
<evidence type="ECO:0000313" key="2">
    <source>
        <dbReference type="Proteomes" id="UP001549291"/>
    </source>
</evidence>
<evidence type="ECO:0000313" key="1">
    <source>
        <dbReference type="EMBL" id="MET4716111.1"/>
    </source>
</evidence>
<proteinExistence type="predicted"/>
<sequence length="44" mass="5025">MTILTDNNGLQAGFQAEFKPLKLHYLALIVSRDYVQKARPPIRP</sequence>
<name>A0ABV2RGQ6_BRAJP</name>
<reference evidence="1 2" key="1">
    <citation type="submission" date="2024-06" db="EMBL/GenBank/DDBJ databases">
        <title>Genomic Encyclopedia of Type Strains, Phase V (KMG-V): Genome sequencing to study the core and pangenomes of soil and plant-associated prokaryotes.</title>
        <authorList>
            <person name="Whitman W."/>
        </authorList>
    </citation>
    <scope>NUCLEOTIDE SEQUENCE [LARGE SCALE GENOMIC DNA]</scope>
    <source>
        <strain evidence="1 2">USDA 160</strain>
    </source>
</reference>
<dbReference type="RefSeq" id="WP_259195088.1">
    <property type="nucleotide sequence ID" value="NZ_CP126010.1"/>
</dbReference>
<dbReference type="EMBL" id="JBEPTQ010000001">
    <property type="protein sequence ID" value="MET4716111.1"/>
    <property type="molecule type" value="Genomic_DNA"/>
</dbReference>
<protein>
    <recommendedName>
        <fullName evidence="3">Transposase</fullName>
    </recommendedName>
</protein>
<keyword evidence="2" id="KW-1185">Reference proteome</keyword>
<evidence type="ECO:0008006" key="3">
    <source>
        <dbReference type="Google" id="ProtNLM"/>
    </source>
</evidence>
<gene>
    <name evidence="1" type="ORF">ABIF63_000214</name>
</gene>